<dbReference type="EMBL" id="UINC01089860">
    <property type="protein sequence ID" value="SVC41291.1"/>
    <property type="molecule type" value="Genomic_DNA"/>
</dbReference>
<feature type="transmembrane region" description="Helical" evidence="1">
    <location>
        <begin position="25"/>
        <end position="46"/>
    </location>
</feature>
<name>A0A382M2A2_9ZZZZ</name>
<keyword evidence="1" id="KW-0812">Transmembrane</keyword>
<keyword evidence="1" id="KW-0472">Membrane</keyword>
<accession>A0A382M2A2</accession>
<evidence type="ECO:0000313" key="2">
    <source>
        <dbReference type="EMBL" id="SVC41291.1"/>
    </source>
</evidence>
<proteinExistence type="predicted"/>
<organism evidence="2">
    <name type="scientific">marine metagenome</name>
    <dbReference type="NCBI Taxonomy" id="408172"/>
    <lineage>
        <taxon>unclassified sequences</taxon>
        <taxon>metagenomes</taxon>
        <taxon>ecological metagenomes</taxon>
    </lineage>
</organism>
<sequence>MTETIQGSTIPNIEKETNKFSRIHFVILAFAFFGHAIVALFYAVIIDNPVVARAAYFGLKLFV</sequence>
<reference evidence="2" key="1">
    <citation type="submission" date="2018-05" db="EMBL/GenBank/DDBJ databases">
        <authorList>
            <person name="Lanie J.A."/>
            <person name="Ng W.-L."/>
            <person name="Kazmierczak K.M."/>
            <person name="Andrzejewski T.M."/>
            <person name="Davidsen T.M."/>
            <person name="Wayne K.J."/>
            <person name="Tettelin H."/>
            <person name="Glass J.I."/>
            <person name="Rusch D."/>
            <person name="Podicherti R."/>
            <person name="Tsui H.-C.T."/>
            <person name="Winkler M.E."/>
        </authorList>
    </citation>
    <scope>NUCLEOTIDE SEQUENCE</scope>
</reference>
<evidence type="ECO:0000256" key="1">
    <source>
        <dbReference type="SAM" id="Phobius"/>
    </source>
</evidence>
<keyword evidence="1" id="KW-1133">Transmembrane helix</keyword>
<dbReference type="AlphaFoldDB" id="A0A382M2A2"/>
<gene>
    <name evidence="2" type="ORF">METZ01_LOCUS294145</name>
</gene>
<feature type="non-terminal residue" evidence="2">
    <location>
        <position position="63"/>
    </location>
</feature>
<protein>
    <submittedName>
        <fullName evidence="2">Uncharacterized protein</fullName>
    </submittedName>
</protein>